<proteinExistence type="predicted"/>
<evidence type="ECO:0000313" key="1">
    <source>
        <dbReference type="EMBL" id="KAF3609738.1"/>
    </source>
</evidence>
<name>A0ABQ7F318_BRACR</name>
<evidence type="ECO:0000313" key="2">
    <source>
        <dbReference type="Proteomes" id="UP000266723"/>
    </source>
</evidence>
<gene>
    <name evidence="1" type="ORF">DY000_02051053</name>
</gene>
<comment type="caution">
    <text evidence="1">The sequence shown here is derived from an EMBL/GenBank/DDBJ whole genome shotgun (WGS) entry which is preliminary data.</text>
</comment>
<sequence length="109" mass="12071">MLSASIPAALTSKKEISRCWSHLQALTTSNIHASFLENHLTLSTVKKEKRVNAINYAGSHVDGGLPVVVKMAIFWWRESEKSNVSDTVAKHLFPQRKELSPGLSSLNDL</sequence>
<keyword evidence="2" id="KW-1185">Reference proteome</keyword>
<reference evidence="1 2" key="1">
    <citation type="journal article" date="2020" name="BMC Genomics">
        <title>Intraspecific diversification of the crop wild relative Brassica cretica Lam. using demographic model selection.</title>
        <authorList>
            <person name="Kioukis A."/>
            <person name="Michalopoulou V.A."/>
            <person name="Briers L."/>
            <person name="Pirintsos S."/>
            <person name="Studholme D.J."/>
            <person name="Pavlidis P."/>
            <person name="Sarris P.F."/>
        </authorList>
    </citation>
    <scope>NUCLEOTIDE SEQUENCE [LARGE SCALE GENOMIC DNA]</scope>
    <source>
        <strain evidence="2">cv. PFS-1207/04</strain>
    </source>
</reference>
<accession>A0ABQ7F318</accession>
<dbReference type="Proteomes" id="UP000266723">
    <property type="component" value="Unassembled WGS sequence"/>
</dbReference>
<dbReference type="EMBL" id="QGKV02000297">
    <property type="protein sequence ID" value="KAF3609738.1"/>
    <property type="molecule type" value="Genomic_DNA"/>
</dbReference>
<organism evidence="1 2">
    <name type="scientific">Brassica cretica</name>
    <name type="common">Mustard</name>
    <dbReference type="NCBI Taxonomy" id="69181"/>
    <lineage>
        <taxon>Eukaryota</taxon>
        <taxon>Viridiplantae</taxon>
        <taxon>Streptophyta</taxon>
        <taxon>Embryophyta</taxon>
        <taxon>Tracheophyta</taxon>
        <taxon>Spermatophyta</taxon>
        <taxon>Magnoliopsida</taxon>
        <taxon>eudicotyledons</taxon>
        <taxon>Gunneridae</taxon>
        <taxon>Pentapetalae</taxon>
        <taxon>rosids</taxon>
        <taxon>malvids</taxon>
        <taxon>Brassicales</taxon>
        <taxon>Brassicaceae</taxon>
        <taxon>Brassiceae</taxon>
        <taxon>Brassica</taxon>
    </lineage>
</organism>
<protein>
    <submittedName>
        <fullName evidence="1">Uncharacterized protein</fullName>
    </submittedName>
</protein>